<gene>
    <name evidence="1" type="ORF">N7376_15795</name>
</gene>
<protein>
    <submittedName>
        <fullName evidence="1">Uncharacterized protein</fullName>
    </submittedName>
</protein>
<evidence type="ECO:0000313" key="1">
    <source>
        <dbReference type="EMBL" id="MDH0125471.1"/>
    </source>
</evidence>
<accession>A0AA42KPI0</accession>
<comment type="caution">
    <text evidence="1">The sequence shown here is derived from an EMBL/GenBank/DDBJ whole genome shotgun (WGS) entry which is preliminary data.</text>
</comment>
<sequence>MSQPSETEIQNAIEYAMRREGVTEIVPSEDGEYEVEIYEASSLTPFVMCLLRELKVIS</sequence>
<organism evidence="1 2">
    <name type="scientific">Brucella intermedia GD04153</name>
    <dbReference type="NCBI Taxonomy" id="2975438"/>
    <lineage>
        <taxon>Bacteria</taxon>
        <taxon>Pseudomonadati</taxon>
        <taxon>Pseudomonadota</taxon>
        <taxon>Alphaproteobacteria</taxon>
        <taxon>Hyphomicrobiales</taxon>
        <taxon>Brucellaceae</taxon>
        <taxon>Brucella/Ochrobactrum group</taxon>
        <taxon>Brucella</taxon>
    </lineage>
</organism>
<dbReference type="AlphaFoldDB" id="A0AA42KPI0"/>
<reference evidence="1" key="1">
    <citation type="submission" date="2022-09" db="EMBL/GenBank/DDBJ databases">
        <title>Intensive care unit water sources are persistently colonized with multi-drug resistant bacteria and are the site of extensive horizontal gene transfer of antibiotic resistance genes.</title>
        <authorList>
            <person name="Diorio-Toth L."/>
        </authorList>
    </citation>
    <scope>NUCLEOTIDE SEQUENCE</scope>
    <source>
        <strain evidence="1">GD04153</strain>
    </source>
</reference>
<proteinExistence type="predicted"/>
<name>A0AA42KPI0_9HYPH</name>
<evidence type="ECO:0000313" key="2">
    <source>
        <dbReference type="Proteomes" id="UP001158087"/>
    </source>
</evidence>
<dbReference type="EMBL" id="JAODYY010000007">
    <property type="protein sequence ID" value="MDH0125471.1"/>
    <property type="molecule type" value="Genomic_DNA"/>
</dbReference>
<dbReference type="Proteomes" id="UP001158087">
    <property type="component" value="Unassembled WGS sequence"/>
</dbReference>